<name>A0ABD4AD46_9BIFI</name>
<evidence type="ECO:0000256" key="1">
    <source>
        <dbReference type="ARBA" id="ARBA00022553"/>
    </source>
</evidence>
<dbReference type="Proteomes" id="UP000033652">
    <property type="component" value="Unassembled WGS sequence"/>
</dbReference>
<keyword evidence="1" id="KW-0597">Phosphoprotein</keyword>
<protein>
    <submittedName>
        <fullName evidence="4">Tfp pilus assembly protein</fullName>
    </submittedName>
</protein>
<evidence type="ECO:0000256" key="2">
    <source>
        <dbReference type="SAM" id="MobiDB-lite"/>
    </source>
</evidence>
<reference evidence="4 5" key="1">
    <citation type="submission" date="2014-12" db="EMBL/GenBank/DDBJ databases">
        <title>Comparative genomics of the lactic acid bacteria isolated from the honey bee gut.</title>
        <authorList>
            <person name="Ellegaard K.M."/>
            <person name="Tamarit D."/>
            <person name="Javelind E."/>
            <person name="Olofsson T."/>
            <person name="Andersson S.G."/>
            <person name="Vasquez A."/>
        </authorList>
    </citation>
    <scope>NUCLEOTIDE SEQUENCE [LARGE SCALE GENOMIC DNA]</scope>
    <source>
        <strain evidence="4 5">Bma6</strain>
    </source>
</reference>
<feature type="compositionally biased region" description="Basic and acidic residues" evidence="2">
    <location>
        <begin position="39"/>
        <end position="51"/>
    </location>
</feature>
<sequence length="529" mass="57265">MSDGQRPKLEWMIKVNGVEETRLEPGQSLEIGRKPLRPLGDDGRRRLEVPDGTKSMSKRHAVFTYGEDGSAVLRDMGSTNGSYLVQGDGSLVRLPSQADFLLPGSSVRFQFGDVPVDFVQVEARVRAEDSQDRKVPDLFSYANERREPVEPDASVMSVDDILDMRAGEPTGIFRADGVRNRVSALHDMALGAGDAAATQSHIPPQGNQAPAQGGQSAGVPSQPQPGVEPQPQARQQPPAQSLPETSERQQVPARSAQGNQQVDGLPVLAQPAGQEGKPPVQRNLFDDARNAQAGETGTPAPAEQGQPQGQPYAGAMPQSQAEGQSQPQAQVQARPQTQAQPQPQVQAQPHAQPQSQQPLQAQTQAGMQPATQPQQHPTQVQPEAPVQQPTQEGAFQPLGAVELARMAQQEQEMAGERQEIEVSSADAEQTYRPAFEPGSVFDRVAKGEYGNQEEVIEVDGMSSDDAKRTSDFALQFEMAKHTQLLPFLAMNPALYDDLYAWLSAQGNEDIDEALQANEGYREYLNATGK</sequence>
<dbReference type="SUPFAM" id="SSF49879">
    <property type="entry name" value="SMAD/FHA domain"/>
    <property type="match status" value="1"/>
</dbReference>
<dbReference type="Pfam" id="PF25591">
    <property type="entry name" value="LRV_2"/>
    <property type="match status" value="1"/>
</dbReference>
<organism evidence="4 5">
    <name type="scientific">Bifidobacterium coryneforme</name>
    <dbReference type="NCBI Taxonomy" id="1687"/>
    <lineage>
        <taxon>Bacteria</taxon>
        <taxon>Bacillati</taxon>
        <taxon>Actinomycetota</taxon>
        <taxon>Actinomycetes</taxon>
        <taxon>Bifidobacteriales</taxon>
        <taxon>Bifidobacteriaceae</taxon>
        <taxon>Bifidobacterium</taxon>
    </lineage>
</organism>
<feature type="compositionally biased region" description="Low complexity" evidence="2">
    <location>
        <begin position="203"/>
        <end position="220"/>
    </location>
</feature>
<proteinExistence type="predicted"/>
<dbReference type="InterPro" id="IPR057893">
    <property type="entry name" value="LRV_2"/>
</dbReference>
<accession>A0ABD4AD46</accession>
<evidence type="ECO:0000313" key="4">
    <source>
        <dbReference type="EMBL" id="KJY52713.1"/>
    </source>
</evidence>
<dbReference type="InterPro" id="IPR000253">
    <property type="entry name" value="FHA_dom"/>
</dbReference>
<evidence type="ECO:0000259" key="3">
    <source>
        <dbReference type="PROSITE" id="PS50006"/>
    </source>
</evidence>
<feature type="region of interest" description="Disordered" evidence="2">
    <location>
        <begin position="194"/>
        <end position="439"/>
    </location>
</feature>
<dbReference type="InterPro" id="IPR008984">
    <property type="entry name" value="SMAD_FHA_dom_sf"/>
</dbReference>
<dbReference type="CDD" id="cd00060">
    <property type="entry name" value="FHA"/>
    <property type="match status" value="1"/>
</dbReference>
<dbReference type="PROSITE" id="PS50006">
    <property type="entry name" value="FHA_DOMAIN"/>
    <property type="match status" value="1"/>
</dbReference>
<dbReference type="Pfam" id="PF00498">
    <property type="entry name" value="FHA"/>
    <property type="match status" value="1"/>
</dbReference>
<comment type="caution">
    <text evidence="4">The sequence shown here is derived from an EMBL/GenBank/DDBJ whole genome shotgun (WGS) entry which is preliminary data.</text>
</comment>
<evidence type="ECO:0000313" key="5">
    <source>
        <dbReference type="Proteomes" id="UP000033652"/>
    </source>
</evidence>
<gene>
    <name evidence="4" type="primary">fimV</name>
    <name evidence="4" type="ORF">JF68_11640</name>
</gene>
<feature type="region of interest" description="Disordered" evidence="2">
    <location>
        <begin position="24"/>
        <end position="53"/>
    </location>
</feature>
<feature type="compositionally biased region" description="Low complexity" evidence="2">
    <location>
        <begin position="297"/>
        <end position="382"/>
    </location>
</feature>
<dbReference type="AlphaFoldDB" id="A0ABD4AD46"/>
<feature type="compositionally biased region" description="Low complexity" evidence="2">
    <location>
        <begin position="229"/>
        <end position="239"/>
    </location>
</feature>
<dbReference type="Gene3D" id="2.60.200.20">
    <property type="match status" value="1"/>
</dbReference>
<feature type="domain" description="FHA" evidence="3">
    <location>
        <begin position="29"/>
        <end position="84"/>
    </location>
</feature>
<dbReference type="EMBL" id="JXBX01000010">
    <property type="protein sequence ID" value="KJY52713.1"/>
    <property type="molecule type" value="Genomic_DNA"/>
</dbReference>